<feature type="transmembrane region" description="Helical" evidence="6">
    <location>
        <begin position="202"/>
        <end position="221"/>
    </location>
</feature>
<feature type="domain" description="RsgI N-terminal anti-sigma" evidence="7">
    <location>
        <begin position="151"/>
        <end position="199"/>
    </location>
</feature>
<keyword evidence="2" id="KW-1003">Cell membrane</keyword>
<dbReference type="AlphaFoldDB" id="A0A6V8SMC8"/>
<evidence type="ECO:0000256" key="1">
    <source>
        <dbReference type="ARBA" id="ARBA00004162"/>
    </source>
</evidence>
<dbReference type="RefSeq" id="WP_183279067.1">
    <property type="nucleotide sequence ID" value="NZ_BLZR01000001.1"/>
</dbReference>
<gene>
    <name evidence="8" type="ORF">bsdtw1_03862</name>
</gene>
<keyword evidence="5 6" id="KW-0472">Membrane</keyword>
<evidence type="ECO:0000256" key="5">
    <source>
        <dbReference type="ARBA" id="ARBA00023136"/>
    </source>
</evidence>
<organism evidence="8 9">
    <name type="scientific">Clostridium fungisolvens</name>
    <dbReference type="NCBI Taxonomy" id="1604897"/>
    <lineage>
        <taxon>Bacteria</taxon>
        <taxon>Bacillati</taxon>
        <taxon>Bacillota</taxon>
        <taxon>Clostridia</taxon>
        <taxon>Eubacteriales</taxon>
        <taxon>Clostridiaceae</taxon>
        <taxon>Clostridium</taxon>
    </lineage>
</organism>
<evidence type="ECO:0000256" key="3">
    <source>
        <dbReference type="ARBA" id="ARBA00022692"/>
    </source>
</evidence>
<comment type="subcellular location">
    <subcellularLocation>
        <location evidence="1">Cell membrane</location>
        <topology evidence="1">Single-pass membrane protein</topology>
    </subcellularLocation>
</comment>
<evidence type="ECO:0000256" key="6">
    <source>
        <dbReference type="SAM" id="Phobius"/>
    </source>
</evidence>
<evidence type="ECO:0000256" key="2">
    <source>
        <dbReference type="ARBA" id="ARBA00022475"/>
    </source>
</evidence>
<name>A0A6V8SMC8_9CLOT</name>
<keyword evidence="3 6" id="KW-0812">Transmembrane</keyword>
<reference evidence="8 9" key="1">
    <citation type="submission" date="2020-07" db="EMBL/GenBank/DDBJ databases">
        <title>A new beta-1,3-glucan-decomposing anaerobic bacterium isolated from anoxic soil subjected to biological soil disinfestation.</title>
        <authorList>
            <person name="Ueki A."/>
            <person name="Tonouchi A."/>
        </authorList>
    </citation>
    <scope>NUCLEOTIDE SEQUENCE [LARGE SCALE GENOMIC DNA]</scope>
    <source>
        <strain evidence="8 9">TW1</strain>
    </source>
</reference>
<dbReference type="InterPro" id="IPR055431">
    <property type="entry name" value="RsgI_M"/>
</dbReference>
<dbReference type="InterPro" id="IPR024449">
    <property type="entry name" value="Anti-sigma_RsgI_N"/>
</dbReference>
<dbReference type="Proteomes" id="UP000580568">
    <property type="component" value="Unassembled WGS sequence"/>
</dbReference>
<dbReference type="Pfam" id="PF12791">
    <property type="entry name" value="RsgI_N"/>
    <property type="match status" value="1"/>
</dbReference>
<comment type="caution">
    <text evidence="8">The sequence shown here is derived from an EMBL/GenBank/DDBJ whole genome shotgun (WGS) entry which is preliminary data.</text>
</comment>
<dbReference type="Pfam" id="PF23750">
    <property type="entry name" value="RsgI_M"/>
    <property type="match status" value="1"/>
</dbReference>
<keyword evidence="4 6" id="KW-1133">Transmembrane helix</keyword>
<dbReference type="PROSITE" id="PS51849">
    <property type="entry name" value="RSGI_N"/>
    <property type="match status" value="1"/>
</dbReference>
<evidence type="ECO:0000313" key="8">
    <source>
        <dbReference type="EMBL" id="GFP77702.1"/>
    </source>
</evidence>
<sequence>MDGFSKDKYIFSSRPKIKVVKDIDFSYGKQVSLFVKELRLYGITNKNLINRTPKYETRNYLLNIALFVVENNSLFEEIVSKRDIQISKLSRVTGASKSIIENWRDYLISYIVLLSNPNYINLREYINIQERADNEVGISTNVNLTPNDMEYTGISIKNEKRYSDILTSMGEFIRIKNNDSDKKIGQELDGKERKTFKHYSKIVAFLAVIIIVASSVAIYLYNENYTTLVINSNAKIVFEINRFGRINEAYSQNANNQNMIDDLKLQHDNVDDGVTKLFKYLNEQKKLSDKDILLVISGHKLDDGDLQNLEQYIRDNNEQKDNKKIKITINNMGNEKKIDY</sequence>
<protein>
    <submittedName>
        <fullName evidence="8">RNA polymerase sigma factor SigI</fullName>
    </submittedName>
</protein>
<accession>A0A6V8SMC8</accession>
<dbReference type="GO" id="GO:0005886">
    <property type="term" value="C:plasma membrane"/>
    <property type="evidence" value="ECO:0007669"/>
    <property type="project" value="UniProtKB-SubCell"/>
</dbReference>
<evidence type="ECO:0000259" key="7">
    <source>
        <dbReference type="PROSITE" id="PS51849"/>
    </source>
</evidence>
<dbReference type="EMBL" id="BLZR01000001">
    <property type="protein sequence ID" value="GFP77702.1"/>
    <property type="molecule type" value="Genomic_DNA"/>
</dbReference>
<keyword evidence="9" id="KW-1185">Reference proteome</keyword>
<proteinExistence type="predicted"/>
<evidence type="ECO:0000256" key="4">
    <source>
        <dbReference type="ARBA" id="ARBA00022989"/>
    </source>
</evidence>
<evidence type="ECO:0000313" key="9">
    <source>
        <dbReference type="Proteomes" id="UP000580568"/>
    </source>
</evidence>